<dbReference type="OrthoDB" id="78088at2759"/>
<dbReference type="InterPro" id="IPR012502">
    <property type="entry name" value="WAPL_dom"/>
</dbReference>
<dbReference type="HOGENOM" id="CLU_445745_0_0_1"/>
<sequence>MSTSNKKKKFFNKSQDSVKKSYFNARDFFKSDFDESGSTFGDDYTFFDGSQKNSKSSGSYGSSSVATSGSVNSTRNGTSTHNQHSHDPVSSQTSSSSSSSRHHSHSHHSHSSSHHENDEDDYIRLRRVKKAHQCAELGEREEFDGDIKFYLDGLSRVNNINTRCLSILGLANQCQRAEFRMHLRAHDDMPKIISALMDACSNPNLALCTSALMYVYNQDRMTMDIDPNALSLMLELLETRTDEEEDSVDKNYKEKVKKLCDEMKTKGHGKFLNSNNITAGKLALEALLGLTSKRAGEWCKEELRNLKGIDFLCNKTIDESNSLIRDDIVWEEEIVDKGLLHKIERTLKVIENVTFMNQENQNYIIEYQGGKFIYRCIDLIKYLKNSIIFMTESQSQLSTLLSILRVLTNLTSESSEGCFKVGSFTGLFQLLLECLFELPSFTVPDSRFDLIVLLLCLEINFVEYCVNIRDELMDSGFKVKQLIAIFEERCEEAEKTDKEADLLLDSHQDKPLTEAMQDTLLNQVLAKSGKHMEHCIIAACISLLIGCGIKENMQYCDMIKNLLPSQGFEKMIDVLTKLHEFTHLADIMTPSGVKRVERILALFKSTKTVSPAV</sequence>
<accession>T1JWV2</accession>
<dbReference type="OMA" id="ENELCCT"/>
<dbReference type="InterPro" id="IPR039874">
    <property type="entry name" value="WAPL"/>
</dbReference>
<dbReference type="SUPFAM" id="SSF48371">
    <property type="entry name" value="ARM repeat"/>
    <property type="match status" value="1"/>
</dbReference>
<dbReference type="EnsemblMetazoa" id="tetur02g09610.1">
    <property type="protein sequence ID" value="tetur02g09610.1"/>
    <property type="gene ID" value="tetur02g09610"/>
</dbReference>
<comment type="similarity">
    <text evidence="1">Belongs to the WAPL family.</text>
</comment>
<dbReference type="eggNOG" id="KOG2152">
    <property type="taxonomic scope" value="Eukaryota"/>
</dbReference>
<feature type="compositionally biased region" description="Low complexity" evidence="2">
    <location>
        <begin position="88"/>
        <end position="99"/>
    </location>
</feature>
<evidence type="ECO:0000259" key="3">
    <source>
        <dbReference type="PROSITE" id="PS51271"/>
    </source>
</evidence>
<dbReference type="AlphaFoldDB" id="T1JWV2"/>
<dbReference type="Pfam" id="PF07814">
    <property type="entry name" value="WAPL"/>
    <property type="match status" value="1"/>
</dbReference>
<organism evidence="4 5">
    <name type="scientific">Tetranychus urticae</name>
    <name type="common">Two-spotted spider mite</name>
    <dbReference type="NCBI Taxonomy" id="32264"/>
    <lineage>
        <taxon>Eukaryota</taxon>
        <taxon>Metazoa</taxon>
        <taxon>Ecdysozoa</taxon>
        <taxon>Arthropoda</taxon>
        <taxon>Chelicerata</taxon>
        <taxon>Arachnida</taxon>
        <taxon>Acari</taxon>
        <taxon>Acariformes</taxon>
        <taxon>Trombidiformes</taxon>
        <taxon>Prostigmata</taxon>
        <taxon>Eleutherengona</taxon>
        <taxon>Raphignathae</taxon>
        <taxon>Tetranychoidea</taxon>
        <taxon>Tetranychidae</taxon>
        <taxon>Tetranychus</taxon>
    </lineage>
</organism>
<feature type="compositionally biased region" description="Basic residues" evidence="2">
    <location>
        <begin position="100"/>
        <end position="112"/>
    </location>
</feature>
<dbReference type="STRING" id="32264.T1JWV2"/>
<evidence type="ECO:0000256" key="2">
    <source>
        <dbReference type="SAM" id="MobiDB-lite"/>
    </source>
</evidence>
<dbReference type="InterPro" id="IPR022771">
    <property type="entry name" value="WAPL_C"/>
</dbReference>
<reference evidence="5" key="1">
    <citation type="submission" date="2011-08" db="EMBL/GenBank/DDBJ databases">
        <authorList>
            <person name="Rombauts S."/>
        </authorList>
    </citation>
    <scope>NUCLEOTIDE SEQUENCE</scope>
    <source>
        <strain evidence="5">London</strain>
    </source>
</reference>
<proteinExistence type="inferred from homology"/>
<dbReference type="Proteomes" id="UP000015104">
    <property type="component" value="Unassembled WGS sequence"/>
</dbReference>
<evidence type="ECO:0000313" key="5">
    <source>
        <dbReference type="Proteomes" id="UP000015104"/>
    </source>
</evidence>
<dbReference type="InterPro" id="IPR016024">
    <property type="entry name" value="ARM-type_fold"/>
</dbReference>
<dbReference type="KEGG" id="tut:107371473"/>
<protein>
    <recommendedName>
        <fullName evidence="3">WAPL domain-containing protein</fullName>
    </recommendedName>
</protein>
<evidence type="ECO:0000256" key="1">
    <source>
        <dbReference type="ARBA" id="ARBA00006854"/>
    </source>
</evidence>
<evidence type="ECO:0000313" key="4">
    <source>
        <dbReference type="EnsemblMetazoa" id="tetur02g09610.1"/>
    </source>
</evidence>
<feature type="domain" description="WAPL" evidence="3">
    <location>
        <begin position="115"/>
        <end position="585"/>
    </location>
</feature>
<dbReference type="Gene3D" id="1.25.10.10">
    <property type="entry name" value="Leucine-rich Repeat Variant"/>
    <property type="match status" value="1"/>
</dbReference>
<dbReference type="PROSITE" id="PS51271">
    <property type="entry name" value="WAPL"/>
    <property type="match status" value="1"/>
</dbReference>
<gene>
    <name evidence="4" type="primary">107371473</name>
</gene>
<dbReference type="EMBL" id="CAEY01000815">
    <property type="status" value="NOT_ANNOTATED_CDS"/>
    <property type="molecule type" value="Genomic_DNA"/>
</dbReference>
<name>T1JWV2_TETUR</name>
<feature type="region of interest" description="Disordered" evidence="2">
    <location>
        <begin position="51"/>
        <end position="119"/>
    </location>
</feature>
<dbReference type="PANTHER" id="PTHR22100">
    <property type="entry name" value="WINGS APART-LIKE PROTEIN HOMOLOG"/>
    <property type="match status" value="1"/>
</dbReference>
<keyword evidence="5" id="KW-1185">Reference proteome</keyword>
<dbReference type="PANTHER" id="PTHR22100:SF13">
    <property type="entry name" value="WINGS APART-LIKE PROTEIN HOMOLOG"/>
    <property type="match status" value="1"/>
</dbReference>
<feature type="compositionally biased region" description="Low complexity" evidence="2">
    <location>
        <begin position="51"/>
        <end position="74"/>
    </location>
</feature>
<reference evidence="4" key="2">
    <citation type="submission" date="2015-06" db="UniProtKB">
        <authorList>
            <consortium name="EnsemblMetazoa"/>
        </authorList>
    </citation>
    <scope>IDENTIFICATION</scope>
</reference>
<dbReference type="InterPro" id="IPR011989">
    <property type="entry name" value="ARM-like"/>
</dbReference>